<keyword evidence="2" id="KW-1185">Reference proteome</keyword>
<protein>
    <submittedName>
        <fullName evidence="1">Uncharacterized protein</fullName>
    </submittedName>
</protein>
<organism evidence="1 2">
    <name type="scientific">Lutispora thermophila DSM 19022</name>
    <dbReference type="NCBI Taxonomy" id="1122184"/>
    <lineage>
        <taxon>Bacteria</taxon>
        <taxon>Bacillati</taxon>
        <taxon>Bacillota</taxon>
        <taxon>Clostridia</taxon>
        <taxon>Lutisporales</taxon>
        <taxon>Lutisporaceae</taxon>
        <taxon>Lutispora</taxon>
    </lineage>
</organism>
<gene>
    <name evidence="1" type="ORF">SAMN02745176_00782</name>
</gene>
<accession>A0A1M6CHG1</accession>
<dbReference type="EMBL" id="FQZS01000005">
    <property type="protein sequence ID" value="SHI60470.1"/>
    <property type="molecule type" value="Genomic_DNA"/>
</dbReference>
<evidence type="ECO:0000313" key="1">
    <source>
        <dbReference type="EMBL" id="SHI60470.1"/>
    </source>
</evidence>
<name>A0A1M6CHG1_9FIRM</name>
<evidence type="ECO:0000313" key="2">
    <source>
        <dbReference type="Proteomes" id="UP000184442"/>
    </source>
</evidence>
<dbReference type="AlphaFoldDB" id="A0A1M6CHG1"/>
<proteinExistence type="predicted"/>
<sequence>MEDNNKALLSKPEAYQNIIKLIRLQERLSSDETLLKAKKMQNGSKSCTAVNPII</sequence>
<dbReference type="STRING" id="1122184.SAMN02745176_00782"/>
<reference evidence="1 2" key="1">
    <citation type="submission" date="2016-11" db="EMBL/GenBank/DDBJ databases">
        <authorList>
            <person name="Jaros S."/>
            <person name="Januszkiewicz K."/>
            <person name="Wedrychowicz H."/>
        </authorList>
    </citation>
    <scope>NUCLEOTIDE SEQUENCE [LARGE SCALE GENOMIC DNA]</scope>
    <source>
        <strain evidence="1 2">DSM 19022</strain>
    </source>
</reference>
<dbReference type="Proteomes" id="UP000184442">
    <property type="component" value="Unassembled WGS sequence"/>
</dbReference>